<dbReference type="RefSeq" id="XP_007838782.1">
    <property type="nucleotide sequence ID" value="XM_007840591.1"/>
</dbReference>
<dbReference type="KEGG" id="pfy:PFICI_12010"/>
<proteinExistence type="predicted"/>
<feature type="coiled-coil region" evidence="1">
    <location>
        <begin position="232"/>
        <end position="305"/>
    </location>
</feature>
<evidence type="ECO:0000256" key="2">
    <source>
        <dbReference type="SAM" id="MobiDB-lite"/>
    </source>
</evidence>
<gene>
    <name evidence="3" type="ORF">PFICI_12010</name>
</gene>
<dbReference type="InParanoid" id="W3WRZ9"/>
<dbReference type="GeneID" id="19277023"/>
<dbReference type="Gene3D" id="1.20.5.340">
    <property type="match status" value="1"/>
</dbReference>
<feature type="region of interest" description="Disordered" evidence="2">
    <location>
        <begin position="1"/>
        <end position="25"/>
    </location>
</feature>
<protein>
    <submittedName>
        <fullName evidence="3">Uncharacterized protein</fullName>
    </submittedName>
</protein>
<evidence type="ECO:0000313" key="4">
    <source>
        <dbReference type="Proteomes" id="UP000030651"/>
    </source>
</evidence>
<evidence type="ECO:0000313" key="3">
    <source>
        <dbReference type="EMBL" id="ETS76623.1"/>
    </source>
</evidence>
<feature type="compositionally biased region" description="Basic and acidic residues" evidence="2">
    <location>
        <begin position="15"/>
        <end position="25"/>
    </location>
</feature>
<dbReference type="EMBL" id="KI912117">
    <property type="protein sequence ID" value="ETS76623.1"/>
    <property type="molecule type" value="Genomic_DNA"/>
</dbReference>
<organism evidence="3 4">
    <name type="scientific">Pestalotiopsis fici (strain W106-1 / CGMCC3.15140)</name>
    <dbReference type="NCBI Taxonomy" id="1229662"/>
    <lineage>
        <taxon>Eukaryota</taxon>
        <taxon>Fungi</taxon>
        <taxon>Dikarya</taxon>
        <taxon>Ascomycota</taxon>
        <taxon>Pezizomycotina</taxon>
        <taxon>Sordariomycetes</taxon>
        <taxon>Xylariomycetidae</taxon>
        <taxon>Amphisphaeriales</taxon>
        <taxon>Sporocadaceae</taxon>
        <taxon>Pestalotiopsis</taxon>
    </lineage>
</organism>
<dbReference type="OrthoDB" id="4702492at2759"/>
<dbReference type="HOGENOM" id="CLU_426468_0_0_1"/>
<keyword evidence="1" id="KW-0175">Coiled coil</keyword>
<name>W3WRZ9_PESFW</name>
<dbReference type="AlphaFoldDB" id="W3WRZ9"/>
<sequence length="642" mass="74348">MPNFGRPRMALSTSDYRDVHEDGGLKPADKRRIGLLEDRTVDHSTQIRDLQKELTSVRSTLEEALDFLREVTQENSALKKSHESTCQNLSDLCSDMRSLSTEHTNHVSKEELRCELGKVKDMVYAVKADHDSLDIRTTAVESEIDSLHEHVERNEAWQETMWRRQKISDESHQTLKNQVGPIHPSGLSLVEQIDSQSSTIVAIIYQSNGLAENVEYLQNEVHQSSQQLNRSLAMVQDDVRDLDSDISKLETDLYSLEDSLHKEQMCSRHDSEHIQRVEERLQNLRHEMNTQNKRQEDSAQDVEHKLIAQIEQVQVECTVPKAPLAEQWGPLLERVTRIEASAEVHHQEFKERITTIENDLDQVKEDEPQNLEPEKMITADQCIIHQNEYVDWLRNHDFQLPYGMHNFKNRVVRVDDYLLFSWGGQEWFLRRAAHFCSEPKRAERHQRGLDDDAYEAKGRPYFEYAYRSSGFEAIHRWSSRSSVCTSRPLPKYLVHLGEIYSNGNPQGASNMPLISTGFHLFMDIITPKKPLWIIFSREASDGTTAAFNDQYRMFDQLLDKRFDVAMIAESIHDWNSKLWDTTEPRLVAWKAKTCMEKSFQQAGTVFTYPHLDTLFHTLDSERAGSPGDGPDWYKGAESEDYL</sequence>
<evidence type="ECO:0000256" key="1">
    <source>
        <dbReference type="SAM" id="Coils"/>
    </source>
</evidence>
<accession>W3WRZ9</accession>
<dbReference type="Proteomes" id="UP000030651">
    <property type="component" value="Unassembled WGS sequence"/>
</dbReference>
<reference evidence="4" key="1">
    <citation type="journal article" date="2015" name="BMC Genomics">
        <title>Genomic and transcriptomic analysis of the endophytic fungus Pestalotiopsis fici reveals its lifestyle and high potential for synthesis of natural products.</title>
        <authorList>
            <person name="Wang X."/>
            <person name="Zhang X."/>
            <person name="Liu L."/>
            <person name="Xiang M."/>
            <person name="Wang W."/>
            <person name="Sun X."/>
            <person name="Che Y."/>
            <person name="Guo L."/>
            <person name="Liu G."/>
            <person name="Guo L."/>
            <person name="Wang C."/>
            <person name="Yin W.B."/>
            <person name="Stadler M."/>
            <person name="Zhang X."/>
            <person name="Liu X."/>
        </authorList>
    </citation>
    <scope>NUCLEOTIDE SEQUENCE [LARGE SCALE GENOMIC DNA]</scope>
    <source>
        <strain evidence="4">W106-1 / CGMCC3.15140</strain>
    </source>
</reference>
<feature type="region of interest" description="Disordered" evidence="2">
    <location>
        <begin position="621"/>
        <end position="642"/>
    </location>
</feature>
<keyword evidence="4" id="KW-1185">Reference proteome</keyword>